<dbReference type="Gramene" id="OGLUM02G23860.1">
    <property type="protein sequence ID" value="OGLUM02G23860.1"/>
    <property type="gene ID" value="OGLUM02G23860"/>
</dbReference>
<evidence type="ECO:0000313" key="3">
    <source>
        <dbReference type="Proteomes" id="UP000026961"/>
    </source>
</evidence>
<evidence type="ECO:0000256" key="1">
    <source>
        <dbReference type="SAM" id="MobiDB-lite"/>
    </source>
</evidence>
<dbReference type="EnsemblPlants" id="OGLUM02G23860.1">
    <property type="protein sequence ID" value="OGLUM02G23860.1"/>
    <property type="gene ID" value="OGLUM02G23860"/>
</dbReference>
<feature type="compositionally biased region" description="Low complexity" evidence="1">
    <location>
        <begin position="135"/>
        <end position="152"/>
    </location>
</feature>
<organism evidence="2">
    <name type="scientific">Oryza glumipatula</name>
    <dbReference type="NCBI Taxonomy" id="40148"/>
    <lineage>
        <taxon>Eukaryota</taxon>
        <taxon>Viridiplantae</taxon>
        <taxon>Streptophyta</taxon>
        <taxon>Embryophyta</taxon>
        <taxon>Tracheophyta</taxon>
        <taxon>Spermatophyta</taxon>
        <taxon>Magnoliopsida</taxon>
        <taxon>Liliopsida</taxon>
        <taxon>Poales</taxon>
        <taxon>Poaceae</taxon>
        <taxon>BOP clade</taxon>
        <taxon>Oryzoideae</taxon>
        <taxon>Oryzeae</taxon>
        <taxon>Oryzinae</taxon>
        <taxon>Oryza</taxon>
    </lineage>
</organism>
<sequence>MVIHIASLLGVTFGEPFMHMPDRGIGVSSGVSTFTLTLNRPGIKSEEVGRLCMTGSRRETERGNMMAKRGGTRRRRRGGQGGGDHDARDKATATSILASCPDEPSPPDLASLAKHSRRRHDSPPPRPDEPPPLDLASLATPSSRLAAAARPRVVPRRDTATGSGDPCHTVVATRCHRVMPQLAAIVAHSQIRGDLREEDVGEAAVACEKRRGQVHCRRRVPSPSPPSSISAIAEAGRGGRRRRGRWEH</sequence>
<proteinExistence type="predicted"/>
<feature type="region of interest" description="Disordered" evidence="1">
    <location>
        <begin position="55"/>
        <end position="165"/>
    </location>
</feature>
<keyword evidence="3" id="KW-1185">Reference proteome</keyword>
<dbReference type="HOGENOM" id="CLU_1121574_0_0_1"/>
<accession>A0A0D9YUR0</accession>
<dbReference type="AlphaFoldDB" id="A0A0D9YUR0"/>
<protein>
    <submittedName>
        <fullName evidence="2">Uncharacterized protein</fullName>
    </submittedName>
</protein>
<reference evidence="2" key="2">
    <citation type="submission" date="2018-05" db="EMBL/GenBank/DDBJ databases">
        <title>OgluRS3 (Oryza glumaepatula Reference Sequence Version 3).</title>
        <authorList>
            <person name="Zhang J."/>
            <person name="Kudrna D."/>
            <person name="Lee S."/>
            <person name="Talag J."/>
            <person name="Welchert J."/>
            <person name="Wing R.A."/>
        </authorList>
    </citation>
    <scope>NUCLEOTIDE SEQUENCE [LARGE SCALE GENOMIC DNA]</scope>
</reference>
<feature type="region of interest" description="Disordered" evidence="1">
    <location>
        <begin position="214"/>
        <end position="248"/>
    </location>
</feature>
<feature type="compositionally biased region" description="Basic residues" evidence="1">
    <location>
        <begin position="238"/>
        <end position="248"/>
    </location>
</feature>
<evidence type="ECO:0000313" key="2">
    <source>
        <dbReference type="EnsemblPlants" id="OGLUM02G23860.1"/>
    </source>
</evidence>
<name>A0A0D9YUR0_9ORYZ</name>
<dbReference type="Proteomes" id="UP000026961">
    <property type="component" value="Chromosome 2"/>
</dbReference>
<reference evidence="2" key="1">
    <citation type="submission" date="2015-04" db="UniProtKB">
        <authorList>
            <consortium name="EnsemblPlants"/>
        </authorList>
    </citation>
    <scope>IDENTIFICATION</scope>
</reference>